<gene>
    <name evidence="2" type="ORF">TRFO_41333</name>
</gene>
<dbReference type="RefSeq" id="XP_068370197.1">
    <property type="nucleotide sequence ID" value="XM_068513712.1"/>
</dbReference>
<dbReference type="VEuPathDB" id="TrichDB:TRFO_41333"/>
<protein>
    <submittedName>
        <fullName evidence="2">Uncharacterized protein</fullName>
    </submittedName>
</protein>
<reference evidence="2" key="1">
    <citation type="submission" date="2016-10" db="EMBL/GenBank/DDBJ databases">
        <authorList>
            <person name="Benchimol M."/>
            <person name="Almeida L.G."/>
            <person name="Vasconcelos A.T."/>
            <person name="Perreira-Neves A."/>
            <person name="Rosa I.A."/>
            <person name="Tasca T."/>
            <person name="Bogo M.R."/>
            <person name="de Souza W."/>
        </authorList>
    </citation>
    <scope>NUCLEOTIDE SEQUENCE [LARGE SCALE GENOMIC DNA]</scope>
    <source>
        <strain evidence="2">K</strain>
    </source>
</reference>
<sequence>MTQHMPSSVIYENCSFKLYSTSSIFLVSGPINIFIKSCIFRTNQCFNFVAERNNFKIPYHLHVFSSKFYINSKNQINSPFIIKKYSTIFQKCEFSVTNEGEAFCLCGGQINPFFNESFGFLGCHFTFSHKTTTKDPVFNISYIDNPQKIKLSKCTFVFLNCNSFFMIEKVSKIQFLSCDFRFNVLNITFIQIQFFINVFRVENCIFRIPKDAIFFYIDTRELVLLQDSKIQNTKIEIIQNISSLDFQTLENQSNNNNDHYFHTNYDIVKNQSDQENTNYFLYYFFIVALIFAILLILFVIFFFFMLRFLHHHQINTIIVTDTK</sequence>
<organism evidence="2 3">
    <name type="scientific">Tritrichomonas foetus</name>
    <dbReference type="NCBI Taxonomy" id="1144522"/>
    <lineage>
        <taxon>Eukaryota</taxon>
        <taxon>Metamonada</taxon>
        <taxon>Parabasalia</taxon>
        <taxon>Tritrichomonadida</taxon>
        <taxon>Tritrichomonadidae</taxon>
        <taxon>Tritrichomonas</taxon>
    </lineage>
</organism>
<dbReference type="EMBL" id="MLAK01000043">
    <property type="protein sequence ID" value="OHT17061.1"/>
    <property type="molecule type" value="Genomic_DNA"/>
</dbReference>
<name>A0A1J4L552_9EUKA</name>
<keyword evidence="1" id="KW-1133">Transmembrane helix</keyword>
<comment type="caution">
    <text evidence="2">The sequence shown here is derived from an EMBL/GenBank/DDBJ whole genome shotgun (WGS) entry which is preliminary data.</text>
</comment>
<dbReference type="GeneID" id="94848416"/>
<keyword evidence="1" id="KW-0472">Membrane</keyword>
<dbReference type="AlphaFoldDB" id="A0A1J4L552"/>
<evidence type="ECO:0000313" key="2">
    <source>
        <dbReference type="EMBL" id="OHT17061.1"/>
    </source>
</evidence>
<evidence type="ECO:0000256" key="1">
    <source>
        <dbReference type="SAM" id="Phobius"/>
    </source>
</evidence>
<feature type="transmembrane region" description="Helical" evidence="1">
    <location>
        <begin position="280"/>
        <end position="306"/>
    </location>
</feature>
<keyword evidence="3" id="KW-1185">Reference proteome</keyword>
<accession>A0A1J4L552</accession>
<proteinExistence type="predicted"/>
<dbReference type="Proteomes" id="UP000179807">
    <property type="component" value="Unassembled WGS sequence"/>
</dbReference>
<evidence type="ECO:0000313" key="3">
    <source>
        <dbReference type="Proteomes" id="UP000179807"/>
    </source>
</evidence>
<keyword evidence="1" id="KW-0812">Transmembrane</keyword>